<evidence type="ECO:0000313" key="2">
    <source>
        <dbReference type="Proteomes" id="UP000271031"/>
    </source>
</evidence>
<organism evidence="1 2">
    <name type="scientific">Brevibacillus fluminis</name>
    <dbReference type="NCBI Taxonomy" id="511487"/>
    <lineage>
        <taxon>Bacteria</taxon>
        <taxon>Bacillati</taxon>
        <taxon>Bacillota</taxon>
        <taxon>Bacilli</taxon>
        <taxon>Bacillales</taxon>
        <taxon>Paenibacillaceae</taxon>
        <taxon>Brevibacillus</taxon>
    </lineage>
</organism>
<gene>
    <name evidence="1" type="ORF">EDM56_20700</name>
</gene>
<evidence type="ECO:0000313" key="1">
    <source>
        <dbReference type="EMBL" id="RNB84535.1"/>
    </source>
</evidence>
<protein>
    <submittedName>
        <fullName evidence="1">Uncharacterized protein</fullName>
    </submittedName>
</protein>
<dbReference type="AlphaFoldDB" id="A0A3M8DB47"/>
<keyword evidence="2" id="KW-1185">Reference proteome</keyword>
<reference evidence="1 2" key="1">
    <citation type="submission" date="2018-10" db="EMBL/GenBank/DDBJ databases">
        <title>Phylogenomics of Brevibacillus.</title>
        <authorList>
            <person name="Dunlap C."/>
        </authorList>
    </citation>
    <scope>NUCLEOTIDE SEQUENCE [LARGE SCALE GENOMIC DNA]</scope>
    <source>
        <strain evidence="1 2">JCM 15716</strain>
    </source>
</reference>
<sequence length="73" mass="8285">MKVTWNELVIEGTPHEIQTFLTMCNMLPADSQAQGGEGVSGSTTEWQRALYRDLLQKSYYGKMFARNAARNSR</sequence>
<dbReference type="EMBL" id="RHHQ01000017">
    <property type="protein sequence ID" value="RNB84535.1"/>
    <property type="molecule type" value="Genomic_DNA"/>
</dbReference>
<dbReference type="RefSeq" id="WP_122919818.1">
    <property type="nucleotide sequence ID" value="NZ_RHHQ01000017.1"/>
</dbReference>
<proteinExistence type="predicted"/>
<accession>A0A3M8DB47</accession>
<comment type="caution">
    <text evidence="1">The sequence shown here is derived from an EMBL/GenBank/DDBJ whole genome shotgun (WGS) entry which is preliminary data.</text>
</comment>
<dbReference type="Proteomes" id="UP000271031">
    <property type="component" value="Unassembled WGS sequence"/>
</dbReference>
<name>A0A3M8DB47_9BACL</name>